<dbReference type="EMBL" id="AGEG01000016">
    <property type="protein sequence ID" value="EHR36197.1"/>
    <property type="molecule type" value="Genomic_DNA"/>
</dbReference>
<keyword evidence="1" id="KW-0812">Transmembrane</keyword>
<evidence type="ECO:0000313" key="2">
    <source>
        <dbReference type="EMBL" id="EHR36197.1"/>
    </source>
</evidence>
<evidence type="ECO:0000256" key="1">
    <source>
        <dbReference type="SAM" id="Phobius"/>
    </source>
</evidence>
<gene>
    <name evidence="2" type="ORF">HMPREF9708_01458</name>
</gene>
<keyword evidence="1" id="KW-1133">Transmembrane helix</keyword>
<keyword evidence="3" id="KW-1185">Reference proteome</keyword>
<keyword evidence="1" id="KW-0472">Membrane</keyword>
<proteinExistence type="predicted"/>
<evidence type="ECO:0000313" key="3">
    <source>
        <dbReference type="Proteomes" id="UP000006190"/>
    </source>
</evidence>
<reference evidence="2 3" key="1">
    <citation type="submission" date="2012-01" db="EMBL/GenBank/DDBJ databases">
        <title>The Genome Sequence of Facklamia languida CCUG 37842.</title>
        <authorList>
            <consortium name="The Broad Institute Genome Sequencing Platform"/>
            <person name="Earl A."/>
            <person name="Ward D."/>
            <person name="Feldgarden M."/>
            <person name="Gevers D."/>
            <person name="Huys G."/>
            <person name="Young S.K."/>
            <person name="Zeng Q."/>
            <person name="Gargeya S."/>
            <person name="Fitzgerald M."/>
            <person name="Haas B."/>
            <person name="Abouelleil A."/>
            <person name="Alvarado L."/>
            <person name="Arachchi H.M."/>
            <person name="Berlin A."/>
            <person name="Chapman S.B."/>
            <person name="Gearin G."/>
            <person name="Goldberg J."/>
            <person name="Griggs A."/>
            <person name="Gujja S."/>
            <person name="Hansen M."/>
            <person name="Heiman D."/>
            <person name="Howarth C."/>
            <person name="Larimer J."/>
            <person name="Lui A."/>
            <person name="MacDonald P.J.P."/>
            <person name="McCowen C."/>
            <person name="Montmayeur A."/>
            <person name="Murphy C."/>
            <person name="Neiman D."/>
            <person name="Pearson M."/>
            <person name="Priest M."/>
            <person name="Roberts A."/>
            <person name="Saif S."/>
            <person name="Shea T."/>
            <person name="Sisk P."/>
            <person name="Stolte C."/>
            <person name="Sykes S."/>
            <person name="Wortman J."/>
            <person name="Nusbaum C."/>
            <person name="Birren B."/>
        </authorList>
    </citation>
    <scope>NUCLEOTIDE SEQUENCE [LARGE SCALE GENOMIC DNA]</scope>
    <source>
        <strain evidence="2 3">CCUG 37842</strain>
    </source>
</reference>
<dbReference type="HOGENOM" id="CLU_2179929_0_0_9"/>
<accession>H3NKR9</accession>
<comment type="caution">
    <text evidence="2">The sequence shown here is derived from an EMBL/GenBank/DDBJ whole genome shotgun (WGS) entry which is preliminary data.</text>
</comment>
<feature type="transmembrane region" description="Helical" evidence="1">
    <location>
        <begin position="20"/>
        <end position="44"/>
    </location>
</feature>
<name>H3NKR9_9LACT</name>
<organism evidence="2 3">
    <name type="scientific">Facklamia languida CCUG 37842</name>
    <dbReference type="NCBI Taxonomy" id="883113"/>
    <lineage>
        <taxon>Bacteria</taxon>
        <taxon>Bacillati</taxon>
        <taxon>Bacillota</taxon>
        <taxon>Bacilli</taxon>
        <taxon>Lactobacillales</taxon>
        <taxon>Aerococcaceae</taxon>
        <taxon>Facklamia</taxon>
    </lineage>
</organism>
<dbReference type="STRING" id="883113.HMPREF9708_01458"/>
<dbReference type="AlphaFoldDB" id="H3NKR9"/>
<sequence length="109" mass="12554">MHPIYQKYLLLALGSGAVVVLLSLLSHYLVGALGVVVFLLLMAWQEKRDYDRLAQLSQWIQAQDMDLYQVMQTTGLREDQVKFLQNPPVRPIFRSPDITRALKKIKQVD</sequence>
<protein>
    <submittedName>
        <fullName evidence="2">Uncharacterized protein</fullName>
    </submittedName>
</protein>
<dbReference type="RefSeq" id="WP_006309677.1">
    <property type="nucleotide sequence ID" value="NZ_JH601133.1"/>
</dbReference>
<dbReference type="Proteomes" id="UP000006190">
    <property type="component" value="Unassembled WGS sequence"/>
</dbReference>
<dbReference type="PATRIC" id="fig|883113.3.peg.1457"/>